<evidence type="ECO:0000256" key="8">
    <source>
        <dbReference type="SAM" id="MobiDB-lite"/>
    </source>
</evidence>
<organism evidence="11 12">
    <name type="scientific">Phycomyces blakesleeanus</name>
    <dbReference type="NCBI Taxonomy" id="4837"/>
    <lineage>
        <taxon>Eukaryota</taxon>
        <taxon>Fungi</taxon>
        <taxon>Fungi incertae sedis</taxon>
        <taxon>Mucoromycota</taxon>
        <taxon>Mucoromycotina</taxon>
        <taxon>Mucoromycetes</taxon>
        <taxon>Mucorales</taxon>
        <taxon>Phycomycetaceae</taxon>
        <taxon>Phycomyces</taxon>
    </lineage>
</organism>
<feature type="transmembrane region" description="Helical" evidence="9">
    <location>
        <begin position="26"/>
        <end position="47"/>
    </location>
</feature>
<evidence type="ECO:0000256" key="9">
    <source>
        <dbReference type="SAM" id="Phobius"/>
    </source>
</evidence>
<dbReference type="PANTHER" id="PTHR47168">
    <property type="entry name" value="RING ZINC FINGER DOMAIN SUPERFAMILY PROTEIN-RELATED"/>
    <property type="match status" value="1"/>
</dbReference>
<evidence type="ECO:0000256" key="1">
    <source>
        <dbReference type="ARBA" id="ARBA00004167"/>
    </source>
</evidence>
<accession>A0ABR3BC99</accession>
<evidence type="ECO:0000313" key="11">
    <source>
        <dbReference type="EMBL" id="KAL0092706.1"/>
    </source>
</evidence>
<feature type="non-terminal residue" evidence="11">
    <location>
        <position position="1"/>
    </location>
</feature>
<keyword evidence="2 9" id="KW-0812">Transmembrane</keyword>
<protein>
    <recommendedName>
        <fullName evidence="10">RING-type domain-containing protein</fullName>
    </recommendedName>
</protein>
<dbReference type="SUPFAM" id="SSF57850">
    <property type="entry name" value="RING/U-box"/>
    <property type="match status" value="1"/>
</dbReference>
<evidence type="ECO:0000259" key="10">
    <source>
        <dbReference type="Pfam" id="PF17123"/>
    </source>
</evidence>
<feature type="domain" description="RING-type" evidence="10">
    <location>
        <begin position="138"/>
        <end position="165"/>
    </location>
</feature>
<reference evidence="11 12" key="1">
    <citation type="submission" date="2024-04" db="EMBL/GenBank/DDBJ databases">
        <title>Symmetric and asymmetric DNA N6-adenine methylation regulates different biological responses in Mucorales.</title>
        <authorList>
            <consortium name="Lawrence Berkeley National Laboratory"/>
            <person name="Lax C."/>
            <person name="Mondo S.J."/>
            <person name="Osorio-Concepcion M."/>
            <person name="Muszewska A."/>
            <person name="Corrochano-Luque M."/>
            <person name="Gutierrez G."/>
            <person name="Riley R."/>
            <person name="Lipzen A."/>
            <person name="Guo J."/>
            <person name="Hundley H."/>
            <person name="Amirebrahimi M."/>
            <person name="Ng V."/>
            <person name="Lorenzo-Gutierrez D."/>
            <person name="Binder U."/>
            <person name="Yang J."/>
            <person name="Song Y."/>
            <person name="Canovas D."/>
            <person name="Navarro E."/>
            <person name="Freitag M."/>
            <person name="Gabaldon T."/>
            <person name="Grigoriev I.V."/>
            <person name="Corrochano L.M."/>
            <person name="Nicolas F.E."/>
            <person name="Garre V."/>
        </authorList>
    </citation>
    <scope>NUCLEOTIDE SEQUENCE [LARGE SCALE GENOMIC DNA]</scope>
    <source>
        <strain evidence="11 12">L51</strain>
    </source>
</reference>
<keyword evidence="6 9" id="KW-1133">Transmembrane helix</keyword>
<dbReference type="InterPro" id="IPR013083">
    <property type="entry name" value="Znf_RING/FYVE/PHD"/>
</dbReference>
<comment type="subcellular location">
    <subcellularLocation>
        <location evidence="1">Membrane</location>
        <topology evidence="1">Single-pass membrane protein</topology>
    </subcellularLocation>
</comment>
<feature type="compositionally biased region" description="Polar residues" evidence="8">
    <location>
        <begin position="93"/>
        <end position="106"/>
    </location>
</feature>
<evidence type="ECO:0000256" key="3">
    <source>
        <dbReference type="ARBA" id="ARBA00022723"/>
    </source>
</evidence>
<name>A0ABR3BC99_PHYBL</name>
<evidence type="ECO:0000256" key="6">
    <source>
        <dbReference type="ARBA" id="ARBA00022989"/>
    </source>
</evidence>
<evidence type="ECO:0000256" key="5">
    <source>
        <dbReference type="ARBA" id="ARBA00022833"/>
    </source>
</evidence>
<dbReference type="InterPro" id="IPR051653">
    <property type="entry name" value="E3_ligase_sorting_rcpt"/>
</dbReference>
<dbReference type="Proteomes" id="UP001448207">
    <property type="component" value="Unassembled WGS sequence"/>
</dbReference>
<evidence type="ECO:0000256" key="7">
    <source>
        <dbReference type="ARBA" id="ARBA00023136"/>
    </source>
</evidence>
<evidence type="ECO:0000256" key="2">
    <source>
        <dbReference type="ARBA" id="ARBA00022692"/>
    </source>
</evidence>
<comment type="caution">
    <text evidence="11">The sequence shown here is derived from an EMBL/GenBank/DDBJ whole genome shotgun (WGS) entry which is preliminary data.</text>
</comment>
<dbReference type="InterPro" id="IPR001841">
    <property type="entry name" value="Znf_RING"/>
</dbReference>
<evidence type="ECO:0000313" key="12">
    <source>
        <dbReference type="Proteomes" id="UP001448207"/>
    </source>
</evidence>
<gene>
    <name evidence="11" type="ORF">J3Q64DRAFT_1633688</name>
</gene>
<dbReference type="PANTHER" id="PTHR47168:SF1">
    <property type="entry name" value="OS02G0798600 PROTEIN"/>
    <property type="match status" value="1"/>
</dbReference>
<feature type="region of interest" description="Disordered" evidence="8">
    <location>
        <begin position="92"/>
        <end position="131"/>
    </location>
</feature>
<dbReference type="Gene3D" id="3.30.40.10">
    <property type="entry name" value="Zinc/RING finger domain, C3HC4 (zinc finger)"/>
    <property type="match status" value="1"/>
</dbReference>
<keyword evidence="4" id="KW-0863">Zinc-finger</keyword>
<dbReference type="Pfam" id="PF17123">
    <property type="entry name" value="zf-RING_11"/>
    <property type="match status" value="1"/>
</dbReference>
<evidence type="ECO:0000256" key="4">
    <source>
        <dbReference type="ARBA" id="ARBA00022771"/>
    </source>
</evidence>
<proteinExistence type="predicted"/>
<keyword evidence="3" id="KW-0479">Metal-binding</keyword>
<feature type="compositionally biased region" description="Basic and acidic residues" evidence="8">
    <location>
        <begin position="121"/>
        <end position="131"/>
    </location>
</feature>
<sequence length="168" mass="18698">DGVSSERVIKVVLYPSIGGFPSAWEFTLIVVVALLALSFLTSVGMHWHLWRLRRRQRALFEAGLLTIQPNQPAEKHLIDPSQLNLFPVRTIGPTGTTSGRRQSGESSRAARSIRSMYSTKSTRDVKNKEAAGDPENGCVICLDEFEPGDNVRVLPCHHEYHCECIGKI</sequence>
<dbReference type="EMBL" id="JBCLYO010000002">
    <property type="protein sequence ID" value="KAL0092706.1"/>
    <property type="molecule type" value="Genomic_DNA"/>
</dbReference>
<keyword evidence="5" id="KW-0862">Zinc</keyword>
<keyword evidence="12" id="KW-1185">Reference proteome</keyword>
<keyword evidence="7 9" id="KW-0472">Membrane</keyword>